<reference evidence="2 3" key="1">
    <citation type="journal article" date="2022" name="Nat. Ecol. Evol.">
        <title>A masculinizing supergene underlies an exaggerated male reproductive morph in a spider.</title>
        <authorList>
            <person name="Hendrickx F."/>
            <person name="De Corte Z."/>
            <person name="Sonet G."/>
            <person name="Van Belleghem S.M."/>
            <person name="Kostlbacher S."/>
            <person name="Vangestel C."/>
        </authorList>
    </citation>
    <scope>NUCLEOTIDE SEQUENCE [LARGE SCALE GENOMIC DNA]</scope>
    <source>
        <strain evidence="2">W744_W776</strain>
    </source>
</reference>
<proteinExistence type="predicted"/>
<evidence type="ECO:0000256" key="1">
    <source>
        <dbReference type="SAM" id="MobiDB-lite"/>
    </source>
</evidence>
<keyword evidence="3" id="KW-1185">Reference proteome</keyword>
<dbReference type="Proteomes" id="UP000827092">
    <property type="component" value="Unassembled WGS sequence"/>
</dbReference>
<gene>
    <name evidence="2" type="ORF">JTE90_027889</name>
</gene>
<feature type="region of interest" description="Disordered" evidence="1">
    <location>
        <begin position="65"/>
        <end position="90"/>
    </location>
</feature>
<dbReference type="AlphaFoldDB" id="A0AAV6U9F2"/>
<sequence length="90" mass="10541">MRLSRCRYPYYNTYSFHKRPVDDATMARNVLSVYDQEGSYEGYGQPGVMKNYLAMLSRLAKKNLATEDRQVPNTAHSPKRDNKKFQTQGW</sequence>
<evidence type="ECO:0000313" key="3">
    <source>
        <dbReference type="Proteomes" id="UP000827092"/>
    </source>
</evidence>
<protein>
    <submittedName>
        <fullName evidence="2">Uncharacterized protein</fullName>
    </submittedName>
</protein>
<comment type="caution">
    <text evidence="2">The sequence shown here is derived from an EMBL/GenBank/DDBJ whole genome shotgun (WGS) entry which is preliminary data.</text>
</comment>
<dbReference type="EMBL" id="JAFNEN010000586">
    <property type="protein sequence ID" value="KAG8180110.1"/>
    <property type="molecule type" value="Genomic_DNA"/>
</dbReference>
<accession>A0AAV6U9F2</accession>
<name>A0AAV6U9F2_9ARAC</name>
<organism evidence="2 3">
    <name type="scientific">Oedothorax gibbosus</name>
    <dbReference type="NCBI Taxonomy" id="931172"/>
    <lineage>
        <taxon>Eukaryota</taxon>
        <taxon>Metazoa</taxon>
        <taxon>Ecdysozoa</taxon>
        <taxon>Arthropoda</taxon>
        <taxon>Chelicerata</taxon>
        <taxon>Arachnida</taxon>
        <taxon>Araneae</taxon>
        <taxon>Araneomorphae</taxon>
        <taxon>Entelegynae</taxon>
        <taxon>Araneoidea</taxon>
        <taxon>Linyphiidae</taxon>
        <taxon>Erigoninae</taxon>
        <taxon>Oedothorax</taxon>
    </lineage>
</organism>
<evidence type="ECO:0000313" key="2">
    <source>
        <dbReference type="EMBL" id="KAG8180110.1"/>
    </source>
</evidence>